<dbReference type="AlphaFoldDB" id="A0A2S4LZA2"/>
<dbReference type="EMBL" id="PQFZ01000017">
    <property type="protein sequence ID" value="POR47737.1"/>
    <property type="molecule type" value="Genomic_DNA"/>
</dbReference>
<evidence type="ECO:0000313" key="1">
    <source>
        <dbReference type="EMBL" id="POR47737.1"/>
    </source>
</evidence>
<dbReference type="PRINTS" id="PR00394">
    <property type="entry name" value="RHSPROTEIN"/>
</dbReference>
<comment type="caution">
    <text evidence="1">The sequence shown here is derived from an EMBL/GenBank/DDBJ whole genome shotgun (WGS) entry which is preliminary data.</text>
</comment>
<reference evidence="1 2" key="1">
    <citation type="submission" date="2018-01" db="EMBL/GenBank/DDBJ databases">
        <title>Genomic Encyclopedia of Type Strains, Phase III (KMG-III): the genomes of soil and plant-associated and newly described type strains.</title>
        <authorList>
            <person name="Whitman W."/>
        </authorList>
    </citation>
    <scope>NUCLEOTIDE SEQUENCE [LARGE SCALE GENOMIC DNA]</scope>
    <source>
        <strain evidence="1 2">1131</strain>
    </source>
</reference>
<dbReference type="PANTHER" id="PTHR32305:SF15">
    <property type="entry name" value="PROTEIN RHSA-RELATED"/>
    <property type="match status" value="1"/>
</dbReference>
<name>A0A2S4LZA2_9HYPH</name>
<feature type="non-terminal residue" evidence="1">
    <location>
        <position position="1"/>
    </location>
</feature>
<organism evidence="1 2">
    <name type="scientific">Bosea psychrotolerans</name>
    <dbReference type="NCBI Taxonomy" id="1871628"/>
    <lineage>
        <taxon>Bacteria</taxon>
        <taxon>Pseudomonadati</taxon>
        <taxon>Pseudomonadota</taxon>
        <taxon>Alphaproteobacteria</taxon>
        <taxon>Hyphomicrobiales</taxon>
        <taxon>Boseaceae</taxon>
        <taxon>Bosea</taxon>
    </lineage>
</organism>
<dbReference type="PANTHER" id="PTHR32305">
    <property type="match status" value="1"/>
</dbReference>
<proteinExistence type="predicted"/>
<dbReference type="RefSeq" id="WP_281261273.1">
    <property type="nucleotide sequence ID" value="NZ_PQFZ01000017.1"/>
</dbReference>
<dbReference type="InterPro" id="IPR050708">
    <property type="entry name" value="T6SS_VgrG/RHS"/>
</dbReference>
<dbReference type="Gene3D" id="2.180.10.10">
    <property type="entry name" value="RHS repeat-associated core"/>
    <property type="match status" value="1"/>
</dbReference>
<evidence type="ECO:0000313" key="2">
    <source>
        <dbReference type="Proteomes" id="UP000236919"/>
    </source>
</evidence>
<dbReference type="NCBIfam" id="TIGR03696">
    <property type="entry name" value="Rhs_assc_core"/>
    <property type="match status" value="1"/>
</dbReference>
<keyword evidence="2" id="KW-1185">Reference proteome</keyword>
<accession>A0A2S4LZA2</accession>
<gene>
    <name evidence="1" type="ORF">CYD53_1171</name>
</gene>
<dbReference type="InterPro" id="IPR022385">
    <property type="entry name" value="Rhs_assc_core"/>
</dbReference>
<protein>
    <submittedName>
        <fullName evidence="1">RHS repeat-associated protein</fullName>
    </submittedName>
</protein>
<dbReference type="Proteomes" id="UP000236919">
    <property type="component" value="Unassembled WGS sequence"/>
</dbReference>
<sequence>DHLDRPIRMTNASQALVWDAVYKPYGEVVSITGVATLDARFPGQWFQLETGLHYNWHRTYDPTTGRYLQTDPLGYVDGPSVNAYASGSPMMLTDREGLASGALTSGPMTRIPRNSLVQECGTRTLKRDCYAECAHLLPSPSGDLQSSEFRRCYRLCTGSLYD</sequence>